<keyword evidence="1" id="KW-0472">Membrane</keyword>
<accession>A0ABV3SY16</accession>
<feature type="transmembrane region" description="Helical" evidence="1">
    <location>
        <begin position="6"/>
        <end position="38"/>
    </location>
</feature>
<comment type="caution">
    <text evidence="2">The sequence shown here is derived from an EMBL/GenBank/DDBJ whole genome shotgun (WGS) entry which is preliminary data.</text>
</comment>
<keyword evidence="1" id="KW-1133">Transmembrane helix</keyword>
<evidence type="ECO:0000313" key="2">
    <source>
        <dbReference type="EMBL" id="MEX0427753.1"/>
    </source>
</evidence>
<feature type="transmembrane region" description="Helical" evidence="1">
    <location>
        <begin position="134"/>
        <end position="159"/>
    </location>
</feature>
<dbReference type="Proteomes" id="UP001556631">
    <property type="component" value="Unassembled WGS sequence"/>
</dbReference>
<evidence type="ECO:0000256" key="1">
    <source>
        <dbReference type="SAM" id="Phobius"/>
    </source>
</evidence>
<proteinExistence type="predicted"/>
<reference evidence="2 3" key="1">
    <citation type="submission" date="2024-07" db="EMBL/GenBank/DDBJ databases">
        <authorList>
            <person name="Lee S."/>
            <person name="Kang M."/>
        </authorList>
    </citation>
    <scope>NUCLEOTIDE SEQUENCE [LARGE SCALE GENOMIC DNA]</scope>
    <source>
        <strain evidence="2 3">DS6</strain>
    </source>
</reference>
<feature type="transmembrane region" description="Helical" evidence="1">
    <location>
        <begin position="88"/>
        <end position="113"/>
    </location>
</feature>
<keyword evidence="1" id="KW-0812">Transmembrane</keyword>
<gene>
    <name evidence="2" type="ORF">AB3X52_08995</name>
</gene>
<protein>
    <submittedName>
        <fullName evidence="2">DUF456 domain-containing protein</fullName>
    </submittedName>
</protein>
<evidence type="ECO:0000313" key="3">
    <source>
        <dbReference type="Proteomes" id="UP001556631"/>
    </source>
</evidence>
<keyword evidence="3" id="KW-1185">Reference proteome</keyword>
<dbReference type="InterPro" id="IPR007403">
    <property type="entry name" value="DUF456"/>
</dbReference>
<dbReference type="RefSeq" id="WP_367993437.1">
    <property type="nucleotide sequence ID" value="NZ_JBFPJR010000012.1"/>
</dbReference>
<organism evidence="2 3">
    <name type="scientific">Nocardioides eburneus</name>
    <dbReference type="NCBI Taxonomy" id="3231482"/>
    <lineage>
        <taxon>Bacteria</taxon>
        <taxon>Bacillati</taxon>
        <taxon>Actinomycetota</taxon>
        <taxon>Actinomycetes</taxon>
        <taxon>Propionibacteriales</taxon>
        <taxon>Nocardioidaceae</taxon>
        <taxon>Nocardioides</taxon>
    </lineage>
</organism>
<dbReference type="Pfam" id="PF04306">
    <property type="entry name" value="DUF456"/>
    <property type="match status" value="1"/>
</dbReference>
<name>A0ABV3SY16_9ACTN</name>
<feature type="transmembrane region" description="Helical" evidence="1">
    <location>
        <begin position="45"/>
        <end position="68"/>
    </location>
</feature>
<sequence length="160" mass="16186">MSGVEVLVAVVIAVGLAGILVPVLPGGSLLVGAAVLGWSVWQGSALAWVVFAIAAVLLMTGVIVKYAVPGRRLKDAGVPFSTQLVGGVVGIVGFFVVPVVGLVLGFVLGVFLAELRRLRDAHAAWSSTKHALRAAGLSILIELAAGVLATVTWVAGVVAT</sequence>
<dbReference type="EMBL" id="JBFPJR010000012">
    <property type="protein sequence ID" value="MEX0427753.1"/>
    <property type="molecule type" value="Genomic_DNA"/>
</dbReference>